<dbReference type="RefSeq" id="WP_043050360.1">
    <property type="nucleotide sequence ID" value="NZ_JXCQ01000046.1"/>
</dbReference>
<dbReference type="PATRIC" id="fig|294.125.peg.4209"/>
<name>A0A0D0TI39_PSEFL</name>
<reference evidence="1 2" key="1">
    <citation type="submission" date="2015-01" db="EMBL/GenBank/DDBJ databases">
        <title>Genome sequence of the beneficial rhizobacterium Pseudomonas fluorescens 2-79.</title>
        <authorList>
            <person name="Thuermer A."/>
            <person name="Daniel R."/>
        </authorList>
    </citation>
    <scope>NUCLEOTIDE SEQUENCE [LARGE SCALE GENOMIC DNA]</scope>
    <source>
        <strain evidence="1 2">2-79</strain>
    </source>
</reference>
<sequence>MDDAEKLSEAFLRLQGFDTVEYEPDGNIPPDFLCNSRVAVEVRRLNHHYHSEGGRPEALDTKAIALWDTVKRILNELGPPTNGRSWWVCYTVRRPVKDFKNIPKLLKKALLEFRHDPRDGEQKIPVVEGFSIKIIPAEKIHDLEFVFASASDRDGSGWLLDMMQTNLQLCIDEKSKKTDRVRSSYPTWWLVLVDMIGWGLSEFDQELFRDSVVIDKGDWAKVILIDPRDPNRFFEI</sequence>
<dbReference type="EMBL" id="JXCQ01000046">
    <property type="protein sequence ID" value="KIR20475.1"/>
    <property type="molecule type" value="Genomic_DNA"/>
</dbReference>
<evidence type="ECO:0000313" key="2">
    <source>
        <dbReference type="Proteomes" id="UP000032210"/>
    </source>
</evidence>
<gene>
    <name evidence="1" type="ORF">PFLU3_41110</name>
</gene>
<dbReference type="Proteomes" id="UP000032210">
    <property type="component" value="Unassembled WGS sequence"/>
</dbReference>
<proteinExistence type="predicted"/>
<accession>A0A0D0TI39</accession>
<organism evidence="1 2">
    <name type="scientific">Pseudomonas fluorescens</name>
    <dbReference type="NCBI Taxonomy" id="294"/>
    <lineage>
        <taxon>Bacteria</taxon>
        <taxon>Pseudomonadati</taxon>
        <taxon>Pseudomonadota</taxon>
        <taxon>Gammaproteobacteria</taxon>
        <taxon>Pseudomonadales</taxon>
        <taxon>Pseudomonadaceae</taxon>
        <taxon>Pseudomonas</taxon>
    </lineage>
</organism>
<comment type="caution">
    <text evidence="1">The sequence shown here is derived from an EMBL/GenBank/DDBJ whole genome shotgun (WGS) entry which is preliminary data.</text>
</comment>
<evidence type="ECO:0000313" key="1">
    <source>
        <dbReference type="EMBL" id="KIR20475.1"/>
    </source>
</evidence>
<dbReference type="AlphaFoldDB" id="A0A0D0TI39"/>
<protein>
    <submittedName>
        <fullName evidence="1">Uncharacterized protein</fullName>
    </submittedName>
</protein>